<dbReference type="EC" id="6.3.1.13" evidence="10"/>
<feature type="short sequence motif" description="'KMSKS' region" evidence="10">
    <location>
        <begin position="332"/>
        <end position="336"/>
    </location>
</feature>
<keyword evidence="6 10" id="KW-0547">Nucleotide-binding</keyword>
<evidence type="ECO:0000313" key="13">
    <source>
        <dbReference type="EMBL" id="SNV23077.1"/>
    </source>
</evidence>
<accession>A0A239VLH1</accession>
<dbReference type="EMBL" id="LT906453">
    <property type="protein sequence ID" value="SNV23077.1"/>
    <property type="molecule type" value="Genomic_DNA"/>
</dbReference>
<dbReference type="GO" id="GO:0035446">
    <property type="term" value="F:cysteine-glucosaminylinositol ligase activity"/>
    <property type="evidence" value="ECO:0007669"/>
    <property type="project" value="UniProtKB-UniRule"/>
</dbReference>
<sequence length="454" mass="49558">MARTALATHIKTGTKDTTPDPTPTNTQHRSRYPWRVRTWASPHIPTVTGTGIEPTITDSSSGERKPVDAPPTARLYICGITPYDATHMGHAATYVMLDLLHRALLDAGHEVTYCENVTDVDDPLLERAERDGVNWQDLAAEQTNLFRDDMAALRVLPPNHFIGVSEYIEPIAAGVTKLLDNAAAYTVPITDGTAVSDTAHDIYLDLSTQSTFGNSSTWSRSRMMEVFADRGGDPDREGKRDQLDPLLWRAARIGEPAWDVEGLPSGRPGWHIECTCIALDHLGPSFDVQAGGVDLIFPHHEMSAVQADALAGEGSFARLYLHQEMVGLDGEKMSKSKGNLIFVSKLRAAGEDPMAIRLAILAHHYATAWEWTDEVLHTAKERLHRWRTHIPALPIEAQNAIVHHVRERIADDLDAPGALAAIDAILAGHTPADAPADADNLAARIIDAILGIAL</sequence>
<dbReference type="PANTHER" id="PTHR10890">
    <property type="entry name" value="CYSTEINYL-TRNA SYNTHETASE"/>
    <property type="match status" value="1"/>
</dbReference>
<feature type="binding site" evidence="10">
    <location>
        <position position="299"/>
    </location>
    <ligand>
        <name>Zn(2+)</name>
        <dbReference type="ChEBI" id="CHEBI:29105"/>
    </ligand>
</feature>
<proteinExistence type="inferred from homology"/>
<dbReference type="HAMAP" id="MF_01697">
    <property type="entry name" value="MshC"/>
    <property type="match status" value="1"/>
</dbReference>
<dbReference type="InterPro" id="IPR014729">
    <property type="entry name" value="Rossmann-like_a/b/a_fold"/>
</dbReference>
<feature type="binding site" evidence="10">
    <location>
        <position position="93"/>
    </location>
    <ligand>
        <name>L-cysteinyl-5'-AMP</name>
        <dbReference type="ChEBI" id="CHEBI:144924"/>
    </ligand>
</feature>
<dbReference type="GO" id="GO:0010125">
    <property type="term" value="P:mycothiol biosynthetic process"/>
    <property type="evidence" value="ECO:0007669"/>
    <property type="project" value="UniProtKB-UniRule"/>
</dbReference>
<evidence type="ECO:0000256" key="6">
    <source>
        <dbReference type="ARBA" id="ARBA00022741"/>
    </source>
</evidence>
<dbReference type="Pfam" id="PF01406">
    <property type="entry name" value="tRNA-synt_1e"/>
    <property type="match status" value="1"/>
</dbReference>
<dbReference type="AlphaFoldDB" id="A0A239VLH1"/>
<evidence type="ECO:0000256" key="2">
    <source>
        <dbReference type="ARBA" id="ARBA00007723"/>
    </source>
</evidence>
<feature type="region of interest" description="Disordered" evidence="11">
    <location>
        <begin position="45"/>
        <end position="68"/>
    </location>
</feature>
<dbReference type="InterPro" id="IPR024909">
    <property type="entry name" value="Cys-tRNA/MSH_ligase"/>
</dbReference>
<feature type="short sequence motif" description="'HIGH' region" evidence="10">
    <location>
        <begin position="80"/>
        <end position="90"/>
    </location>
</feature>
<dbReference type="GO" id="GO:0005524">
    <property type="term" value="F:ATP binding"/>
    <property type="evidence" value="ECO:0007669"/>
    <property type="project" value="UniProtKB-KW"/>
</dbReference>
<feature type="binding site" evidence="10">
    <location>
        <position position="326"/>
    </location>
    <ligand>
        <name>L-cysteinyl-5'-AMP</name>
        <dbReference type="ChEBI" id="CHEBI:144924"/>
    </ligand>
</feature>
<organism evidence="13 14">
    <name type="scientific">Dermatophilus congolensis</name>
    <dbReference type="NCBI Taxonomy" id="1863"/>
    <lineage>
        <taxon>Bacteria</taxon>
        <taxon>Bacillati</taxon>
        <taxon>Actinomycetota</taxon>
        <taxon>Actinomycetes</taxon>
        <taxon>Micrococcales</taxon>
        <taxon>Dermatophilaceae</taxon>
        <taxon>Dermatophilus</taxon>
    </lineage>
</organism>
<dbReference type="Proteomes" id="UP000242637">
    <property type="component" value="Chromosome 1"/>
</dbReference>
<dbReference type="GeneID" id="63459922"/>
<evidence type="ECO:0000313" key="14">
    <source>
        <dbReference type="Proteomes" id="UP000242637"/>
    </source>
</evidence>
<feature type="binding site" evidence="10">
    <location>
        <position position="78"/>
    </location>
    <ligand>
        <name>Zn(2+)</name>
        <dbReference type="ChEBI" id="CHEBI:29105"/>
    </ligand>
</feature>
<feature type="short sequence motif" description="'ERGGDP' region" evidence="10">
    <location>
        <begin position="229"/>
        <end position="234"/>
    </location>
</feature>
<dbReference type="PRINTS" id="PR00983">
    <property type="entry name" value="TRNASYNTHCYS"/>
</dbReference>
<gene>
    <name evidence="10 13" type="primary">mshC</name>
    <name evidence="13" type="ORF">SAMEA4475696_01724</name>
</gene>
<evidence type="ECO:0000256" key="10">
    <source>
        <dbReference type="HAMAP-Rule" id="MF_01697"/>
    </source>
</evidence>
<dbReference type="InterPro" id="IPR032678">
    <property type="entry name" value="tRNA-synt_1_cat_dom"/>
</dbReference>
<dbReference type="Gene3D" id="1.20.120.640">
    <property type="entry name" value="Anticodon-binding domain of a subclass of class I aminoacyl-tRNA synthetases"/>
    <property type="match status" value="1"/>
</dbReference>
<evidence type="ECO:0000256" key="9">
    <source>
        <dbReference type="ARBA" id="ARBA00048350"/>
    </source>
</evidence>
<dbReference type="OrthoDB" id="9815130at2"/>
<dbReference type="GO" id="GO:0004817">
    <property type="term" value="F:cysteine-tRNA ligase activity"/>
    <property type="evidence" value="ECO:0007669"/>
    <property type="project" value="TreeGrafter"/>
</dbReference>
<dbReference type="SUPFAM" id="SSF52374">
    <property type="entry name" value="Nucleotidylyl transferase"/>
    <property type="match status" value="1"/>
</dbReference>
<comment type="cofactor">
    <cofactor evidence="10">
        <name>Zn(2+)</name>
        <dbReference type="ChEBI" id="CHEBI:29105"/>
    </cofactor>
    <text evidence="10">Binds 1 zinc ion per subunit.</text>
</comment>
<dbReference type="STRING" id="1121387.GCA_000429885_00094"/>
<feature type="binding site" evidence="10">
    <location>
        <position position="274"/>
    </location>
    <ligand>
        <name>Zn(2+)</name>
        <dbReference type="ChEBI" id="CHEBI:29105"/>
    </ligand>
</feature>
<evidence type="ECO:0000256" key="5">
    <source>
        <dbReference type="ARBA" id="ARBA00022723"/>
    </source>
</evidence>
<dbReference type="NCBIfam" id="TIGR03447">
    <property type="entry name" value="mycothiol_MshC"/>
    <property type="match status" value="1"/>
</dbReference>
<dbReference type="Gene3D" id="3.40.50.620">
    <property type="entry name" value="HUPs"/>
    <property type="match status" value="1"/>
</dbReference>
<dbReference type="RefSeq" id="WP_084440799.1">
    <property type="nucleotide sequence ID" value="NZ_LT906453.1"/>
</dbReference>
<evidence type="ECO:0000259" key="12">
    <source>
        <dbReference type="Pfam" id="PF01406"/>
    </source>
</evidence>
<dbReference type="GO" id="GO:0006423">
    <property type="term" value="P:cysteinyl-tRNA aminoacylation"/>
    <property type="evidence" value="ECO:0007669"/>
    <property type="project" value="TreeGrafter"/>
</dbReference>
<feature type="binding site" evidence="10">
    <location>
        <begin position="116"/>
        <end position="118"/>
    </location>
    <ligand>
        <name>L-cysteinyl-5'-AMP</name>
        <dbReference type="ChEBI" id="CHEBI:144924"/>
    </ligand>
</feature>
<comment type="catalytic activity">
    <reaction evidence="9 10">
        <text>1D-myo-inositol 2-amino-2-deoxy-alpha-D-glucopyranoside + L-cysteine + ATP = 1D-myo-inositol 2-(L-cysteinylamino)-2-deoxy-alpha-D-glucopyranoside + AMP + diphosphate + H(+)</text>
        <dbReference type="Rhea" id="RHEA:26176"/>
        <dbReference type="ChEBI" id="CHEBI:15378"/>
        <dbReference type="ChEBI" id="CHEBI:30616"/>
        <dbReference type="ChEBI" id="CHEBI:33019"/>
        <dbReference type="ChEBI" id="CHEBI:35235"/>
        <dbReference type="ChEBI" id="CHEBI:58886"/>
        <dbReference type="ChEBI" id="CHEBI:58887"/>
        <dbReference type="ChEBI" id="CHEBI:456215"/>
        <dbReference type="EC" id="6.3.1.13"/>
    </reaction>
</comment>
<feature type="binding site" evidence="10">
    <location>
        <position position="270"/>
    </location>
    <ligand>
        <name>L-cysteinyl-5'-AMP</name>
        <dbReference type="ChEBI" id="CHEBI:144924"/>
    </ligand>
</feature>
<feature type="domain" description="tRNA synthetases class I catalytic" evidence="12">
    <location>
        <begin position="73"/>
        <end position="380"/>
    </location>
</feature>
<dbReference type="GO" id="GO:0005829">
    <property type="term" value="C:cytosol"/>
    <property type="evidence" value="ECO:0007669"/>
    <property type="project" value="TreeGrafter"/>
</dbReference>
<keyword evidence="5 10" id="KW-0479">Metal-binding</keyword>
<evidence type="ECO:0000256" key="4">
    <source>
        <dbReference type="ARBA" id="ARBA00022598"/>
    </source>
</evidence>
<comment type="similarity">
    <text evidence="2 10">Belongs to the class-I aminoacyl-tRNA synthetase family. MshC subfamily.</text>
</comment>
<evidence type="ECO:0000256" key="7">
    <source>
        <dbReference type="ARBA" id="ARBA00022833"/>
    </source>
</evidence>
<dbReference type="GO" id="GO:0008270">
    <property type="term" value="F:zinc ion binding"/>
    <property type="evidence" value="ECO:0007669"/>
    <property type="project" value="UniProtKB-UniRule"/>
</dbReference>
<keyword evidence="8 10" id="KW-0067">ATP-binding</keyword>
<evidence type="ECO:0000256" key="3">
    <source>
        <dbReference type="ARBA" id="ARBA00011245"/>
    </source>
</evidence>
<reference evidence="13 14" key="1">
    <citation type="submission" date="2017-06" db="EMBL/GenBank/DDBJ databases">
        <authorList>
            <consortium name="Pathogen Informatics"/>
        </authorList>
    </citation>
    <scope>NUCLEOTIDE SEQUENCE [LARGE SCALE GENOMIC DNA]</scope>
    <source>
        <strain evidence="13 14">NCTC13039</strain>
    </source>
</reference>
<dbReference type="KEGG" id="dco:SAMEA4475696_1724"/>
<feature type="binding site" evidence="10">
    <location>
        <begin position="292"/>
        <end position="294"/>
    </location>
    <ligand>
        <name>L-cysteinyl-5'-AMP</name>
        <dbReference type="ChEBI" id="CHEBI:144924"/>
    </ligand>
</feature>
<evidence type="ECO:0000256" key="1">
    <source>
        <dbReference type="ARBA" id="ARBA00003679"/>
    </source>
</evidence>
<keyword evidence="14" id="KW-1185">Reference proteome</keyword>
<evidence type="ECO:0000256" key="8">
    <source>
        <dbReference type="ARBA" id="ARBA00022840"/>
    </source>
</evidence>
<feature type="region of interest" description="Disordered" evidence="11">
    <location>
        <begin position="1"/>
        <end position="30"/>
    </location>
</feature>
<keyword evidence="7 10" id="KW-0862">Zinc</keyword>
<keyword evidence="4 10" id="KW-0436">Ligase</keyword>
<comment type="subunit">
    <text evidence="3 10">Monomer.</text>
</comment>
<comment type="function">
    <text evidence="1 10">Catalyzes the ATP-dependent condensation of GlcN-Ins and L-cysteine to form L-Cys-GlcN-Ins.</text>
</comment>
<evidence type="ECO:0000256" key="11">
    <source>
        <dbReference type="SAM" id="MobiDB-lite"/>
    </source>
</evidence>
<name>A0A239VLH1_9MICO</name>
<dbReference type="InterPro" id="IPR017812">
    <property type="entry name" value="Mycothiol_ligase_MshC"/>
</dbReference>
<feature type="binding site" evidence="10">
    <location>
        <begin position="78"/>
        <end position="81"/>
    </location>
    <ligand>
        <name>L-cysteinyl-5'-AMP</name>
        <dbReference type="ChEBI" id="CHEBI:144924"/>
    </ligand>
</feature>
<dbReference type="PANTHER" id="PTHR10890:SF3">
    <property type="entry name" value="CYSTEINE--TRNA LIGASE, CYTOPLASMIC"/>
    <property type="match status" value="1"/>
</dbReference>
<protein>
    <recommendedName>
        <fullName evidence="10">L-cysteine:1D-myo-inositol 2-amino-2-deoxy-alpha-D-glucopyranoside ligase</fullName>
        <shortName evidence="10">L-Cys:GlcN-Ins ligase</shortName>
        <ecNumber evidence="10">6.3.1.13</ecNumber>
    </recommendedName>
    <alternativeName>
        <fullName evidence="10">Mycothiol ligase</fullName>
        <shortName evidence="10">MSH ligase</shortName>
    </alternativeName>
</protein>